<proteinExistence type="predicted"/>
<evidence type="ECO:0000313" key="3">
    <source>
        <dbReference type="Proteomes" id="UP000183898"/>
    </source>
</evidence>
<gene>
    <name evidence="2" type="ORF">SAMN05216404_1412</name>
</gene>
<protein>
    <submittedName>
        <fullName evidence="2">Uncharacterized protein</fullName>
    </submittedName>
</protein>
<organism evidence="2 3">
    <name type="scientific">Nitrosospira multiformis</name>
    <dbReference type="NCBI Taxonomy" id="1231"/>
    <lineage>
        <taxon>Bacteria</taxon>
        <taxon>Pseudomonadati</taxon>
        <taxon>Pseudomonadota</taxon>
        <taxon>Betaproteobacteria</taxon>
        <taxon>Nitrosomonadales</taxon>
        <taxon>Nitrosomonadaceae</taxon>
        <taxon>Nitrosospira</taxon>
    </lineage>
</organism>
<dbReference type="RefSeq" id="WP_175463313.1">
    <property type="nucleotide sequence ID" value="NZ_FOCT01000041.1"/>
</dbReference>
<feature type="region of interest" description="Disordered" evidence="1">
    <location>
        <begin position="1"/>
        <end position="30"/>
    </location>
</feature>
<dbReference type="EMBL" id="FOCT01000041">
    <property type="protein sequence ID" value="SEO54257.1"/>
    <property type="molecule type" value="Genomic_DNA"/>
</dbReference>
<evidence type="ECO:0000256" key="1">
    <source>
        <dbReference type="SAM" id="MobiDB-lite"/>
    </source>
</evidence>
<sequence>MRNYRSYYRDSTSELKVIGGPPKEQEQEQAETLVGLEAKEAKGKVETQDV</sequence>
<name>A0A1H8QK01_9PROT</name>
<accession>A0A1H8QK01</accession>
<dbReference type="AlphaFoldDB" id="A0A1H8QK01"/>
<evidence type="ECO:0000313" key="2">
    <source>
        <dbReference type="EMBL" id="SEO54257.1"/>
    </source>
</evidence>
<reference evidence="2 3" key="1">
    <citation type="submission" date="2016-10" db="EMBL/GenBank/DDBJ databases">
        <authorList>
            <person name="de Groot N.N."/>
        </authorList>
    </citation>
    <scope>NUCLEOTIDE SEQUENCE [LARGE SCALE GENOMIC DNA]</scope>
    <source>
        <strain evidence="2 3">Nl18</strain>
    </source>
</reference>
<dbReference type="Proteomes" id="UP000183898">
    <property type="component" value="Unassembled WGS sequence"/>
</dbReference>